<reference evidence="6" key="1">
    <citation type="journal article" date="2014" name="Environ. Microbiol.">
        <title>Comparative genomics of the marine bacterial genus Glaciecola reveals the high degree of genomic diversity and genomic characteristic for cold adaptation.</title>
        <authorList>
            <person name="Qin Q.L."/>
            <person name="Xie B.B."/>
            <person name="Yu Y."/>
            <person name="Shu Y.L."/>
            <person name="Rong J.C."/>
            <person name="Zhang Y.J."/>
            <person name="Zhao D.L."/>
            <person name="Chen X.L."/>
            <person name="Zhang X.Y."/>
            <person name="Chen B."/>
            <person name="Zhou B.C."/>
            <person name="Zhang Y.Z."/>
        </authorList>
    </citation>
    <scope>NUCLEOTIDE SEQUENCE [LARGE SCALE GENOMIC DNA]</scope>
    <source>
        <strain evidence="6">LMG 21857</strain>
    </source>
</reference>
<dbReference type="SUPFAM" id="SSF48179">
    <property type="entry name" value="6-phosphogluconate dehydrogenase C-terminal domain-like"/>
    <property type="match status" value="1"/>
</dbReference>
<dbReference type="GO" id="GO:0019594">
    <property type="term" value="P:mannitol metabolic process"/>
    <property type="evidence" value="ECO:0007669"/>
    <property type="project" value="InterPro"/>
</dbReference>
<accession>K6ZYA3</accession>
<protein>
    <submittedName>
        <fullName evidence="5">Mannitol 2-dehydrogenase</fullName>
        <ecNumber evidence="5">1.1.1.67</ecNumber>
    </submittedName>
</protein>
<evidence type="ECO:0000259" key="3">
    <source>
        <dbReference type="Pfam" id="PF01232"/>
    </source>
</evidence>
<dbReference type="InterPro" id="IPR013131">
    <property type="entry name" value="Mannitol_DH_N"/>
</dbReference>
<dbReference type="PANTHER" id="PTHR43362:SF1">
    <property type="entry name" value="MANNITOL DEHYDROGENASE 2-RELATED"/>
    <property type="match status" value="1"/>
</dbReference>
<dbReference type="PANTHER" id="PTHR43362">
    <property type="entry name" value="MANNITOL DEHYDROGENASE DSF1-RELATED"/>
    <property type="match status" value="1"/>
</dbReference>
<sequence>MKIEQLNTASLRKLKPVIDKPKYALTSVSCGVVHFGTGNFHRAHQAVYCDTLLNKGETNWGITGISLRSPVMRDNLAPQNYLYTLAILGETTSYRVIGAIQNLLVGPEDPQSVIDVVAHGGTQLVTTTITEKGYYLTSGGIDRAHPDMLGDLASISVPKTIYGYLAAALIKRSDNQGDPLTILCCDNMHGGGEHLQQGVQMLLERHSPDTLRWVEKNVAFSSSMVDRVTPATDQYLKDQVAAQLGVYDAAPVAAEPFTQWIIEDRFAGIRPPFEQAGALFVNDIAPFERIKLRFLNAGHSILAALGYLAGDQFIHEALQRPCLAQFAEQALKLNVMPVTPVPEGISSEAYINQVLQRFKNGNLPYGVLQVGTDSSQKIQQRILPTIDDGLSHGGDTSYLAFALGAWVCFIRKALQNDDLNDPLADEFSHCISANKGGSVAAFLTLAGANKFHFFKDVPFMAAVQIYHSNISEMGVEQAIDTFFNP</sequence>
<dbReference type="InterPro" id="IPR008927">
    <property type="entry name" value="6-PGluconate_DH-like_C_sf"/>
</dbReference>
<dbReference type="InterPro" id="IPR036291">
    <property type="entry name" value="NAD(P)-bd_dom_sf"/>
</dbReference>
<dbReference type="PRINTS" id="PR00084">
    <property type="entry name" value="MTLDHDRGNASE"/>
</dbReference>
<dbReference type="SUPFAM" id="SSF51735">
    <property type="entry name" value="NAD(P)-binding Rossmann-fold domains"/>
    <property type="match status" value="1"/>
</dbReference>
<dbReference type="PROSITE" id="PS00974">
    <property type="entry name" value="MANNITOL_DHGENASE"/>
    <property type="match status" value="1"/>
</dbReference>
<dbReference type="AlphaFoldDB" id="K6ZYA3"/>
<feature type="domain" description="Mannitol dehydrogenase C-terminal" evidence="4">
    <location>
        <begin position="283"/>
        <end position="444"/>
    </location>
</feature>
<dbReference type="Pfam" id="PF08125">
    <property type="entry name" value="Mannitol_dh_C"/>
    <property type="match status" value="1"/>
</dbReference>
<evidence type="ECO:0000313" key="6">
    <source>
        <dbReference type="Proteomes" id="UP000006322"/>
    </source>
</evidence>
<evidence type="ECO:0000259" key="4">
    <source>
        <dbReference type="Pfam" id="PF08125"/>
    </source>
</evidence>
<dbReference type="EC" id="1.1.1.67" evidence="5"/>
<dbReference type="InterPro" id="IPR050988">
    <property type="entry name" value="Mannitol_DH/Oxidoreductase"/>
</dbReference>
<evidence type="ECO:0000256" key="1">
    <source>
        <dbReference type="ARBA" id="ARBA00023002"/>
    </source>
</evidence>
<proteinExistence type="predicted"/>
<gene>
    <name evidence="5" type="primary">mtlK</name>
    <name evidence="5" type="ORF">GPLA_4328</name>
</gene>
<dbReference type="Gene3D" id="1.10.1040.10">
    <property type="entry name" value="N-(1-d-carboxylethyl)-l-norvaline Dehydrogenase, domain 2"/>
    <property type="match status" value="1"/>
</dbReference>
<dbReference type="InterPro" id="IPR013328">
    <property type="entry name" value="6PGD_dom2"/>
</dbReference>
<organism evidence="5 6">
    <name type="scientific">Paraglaciecola polaris LMG 21857</name>
    <dbReference type="NCBI Taxonomy" id="1129793"/>
    <lineage>
        <taxon>Bacteria</taxon>
        <taxon>Pseudomonadati</taxon>
        <taxon>Pseudomonadota</taxon>
        <taxon>Gammaproteobacteria</taxon>
        <taxon>Alteromonadales</taxon>
        <taxon>Alteromonadaceae</taxon>
        <taxon>Paraglaciecola</taxon>
    </lineage>
</organism>
<dbReference type="Gene3D" id="3.40.50.720">
    <property type="entry name" value="NAD(P)-binding Rossmann-like Domain"/>
    <property type="match status" value="1"/>
</dbReference>
<evidence type="ECO:0000313" key="5">
    <source>
        <dbReference type="EMBL" id="GAC35207.1"/>
    </source>
</evidence>
<keyword evidence="2" id="KW-0520">NAD</keyword>
<feature type="domain" description="Mannitol dehydrogenase N-terminal" evidence="3">
    <location>
        <begin position="31"/>
        <end position="273"/>
    </location>
</feature>
<dbReference type="STRING" id="1129793.GPLA_4328"/>
<dbReference type="OrthoDB" id="271711at2"/>
<comment type="caution">
    <text evidence="5">The sequence shown here is derived from an EMBL/GenBank/DDBJ whole genome shotgun (WGS) entry which is preliminary data.</text>
</comment>
<keyword evidence="1 5" id="KW-0560">Oxidoreductase</keyword>
<dbReference type="InterPro" id="IPR013118">
    <property type="entry name" value="Mannitol_DH_C"/>
</dbReference>
<dbReference type="GO" id="GO:0050086">
    <property type="term" value="F:mannitol 2-dehydrogenase activity"/>
    <property type="evidence" value="ECO:0007669"/>
    <property type="project" value="UniProtKB-EC"/>
</dbReference>
<dbReference type="EMBL" id="BAER01000127">
    <property type="protein sequence ID" value="GAC35207.1"/>
    <property type="molecule type" value="Genomic_DNA"/>
</dbReference>
<evidence type="ECO:0000256" key="2">
    <source>
        <dbReference type="ARBA" id="ARBA00023027"/>
    </source>
</evidence>
<dbReference type="Proteomes" id="UP000006322">
    <property type="component" value="Unassembled WGS sequence"/>
</dbReference>
<name>K6ZYA3_9ALTE</name>
<dbReference type="Pfam" id="PF01232">
    <property type="entry name" value="Mannitol_dh"/>
    <property type="match status" value="1"/>
</dbReference>
<dbReference type="RefSeq" id="WP_007106970.1">
    <property type="nucleotide sequence ID" value="NZ_BAER01000127.1"/>
</dbReference>
<dbReference type="InterPro" id="IPR000669">
    <property type="entry name" value="Mannitol_DH"/>
</dbReference>
<keyword evidence="6" id="KW-1185">Reference proteome</keyword>
<dbReference type="InterPro" id="IPR023027">
    <property type="entry name" value="Mannitol_DH_CS"/>
</dbReference>